<evidence type="ECO:0000256" key="1">
    <source>
        <dbReference type="SAM" id="MobiDB-lite"/>
    </source>
</evidence>
<evidence type="ECO:0000313" key="3">
    <source>
        <dbReference type="RefSeq" id="XP_017026571.1"/>
    </source>
</evidence>
<dbReference type="Proteomes" id="UP001652661">
    <property type="component" value="Chromosome 3R"/>
</dbReference>
<dbReference type="GeneID" id="108077663"/>
<gene>
    <name evidence="3" type="primary">LOC108077663</name>
</gene>
<feature type="region of interest" description="Disordered" evidence="1">
    <location>
        <begin position="23"/>
        <end position="74"/>
    </location>
</feature>
<dbReference type="OrthoDB" id="8067121at2759"/>
<feature type="compositionally biased region" description="Basic and acidic residues" evidence="1">
    <location>
        <begin position="225"/>
        <end position="244"/>
    </location>
</feature>
<protein>
    <submittedName>
        <fullName evidence="3">Uncharacterized protein</fullName>
    </submittedName>
</protein>
<keyword evidence="2" id="KW-1185">Reference proteome</keyword>
<dbReference type="AlphaFoldDB" id="A0A6P4IUM6"/>
<feature type="region of interest" description="Disordered" evidence="1">
    <location>
        <begin position="220"/>
        <end position="283"/>
    </location>
</feature>
<organism evidence="2 3">
    <name type="scientific">Drosophila kikkawai</name>
    <name type="common">Fruit fly</name>
    <dbReference type="NCBI Taxonomy" id="30033"/>
    <lineage>
        <taxon>Eukaryota</taxon>
        <taxon>Metazoa</taxon>
        <taxon>Ecdysozoa</taxon>
        <taxon>Arthropoda</taxon>
        <taxon>Hexapoda</taxon>
        <taxon>Insecta</taxon>
        <taxon>Pterygota</taxon>
        <taxon>Neoptera</taxon>
        <taxon>Endopterygota</taxon>
        <taxon>Diptera</taxon>
        <taxon>Brachycera</taxon>
        <taxon>Muscomorpha</taxon>
        <taxon>Ephydroidea</taxon>
        <taxon>Drosophilidae</taxon>
        <taxon>Drosophila</taxon>
        <taxon>Sophophora</taxon>
    </lineage>
</organism>
<sequence length="372" mass="42338">MIPNYIFTKSSNEFEHNVLRRNYKGQDSIPPRSSGRLMNTGQNKSKFKSVDPGLRRPAQQYKRGTRNADTATKDPFTRNVGFRLEAGKIAGNVKPQILGVFKTDSAAQTLHMQTDPSHKAQCDLQESFTDFFSIIHDNVIESVKNAVRETVAKCFEQSMTKIELLTQEIRNQEALINKVHRDLTSKMAAQSETNLNQFKFLTQMLIDNQTVHYRALNQAKQNRQRRLEERELEREQKLERERKRSVGTIKGGNCSPDLSKRCTGGDSKKAQSRVPQHKLSQQQQPLVYQMCKRNTPQMKKESISNSMPNLSGYPSKAAAGVIKRPGSRPSGNKGSDREVCIPAMTYPACTMPRRRFYQTVQSILNQVNDTKK</sequence>
<dbReference type="RefSeq" id="XP_017026571.1">
    <property type="nucleotide sequence ID" value="XM_017171082.2"/>
</dbReference>
<evidence type="ECO:0000313" key="2">
    <source>
        <dbReference type="Proteomes" id="UP001652661"/>
    </source>
</evidence>
<proteinExistence type="predicted"/>
<accession>A0A6P4IUM6</accession>
<reference evidence="3" key="1">
    <citation type="submission" date="2025-08" db="UniProtKB">
        <authorList>
            <consortium name="RefSeq"/>
        </authorList>
    </citation>
    <scope>IDENTIFICATION</scope>
    <source>
        <strain evidence="3">14028-0561.14</strain>
        <tissue evidence="3">Whole fly</tissue>
    </source>
</reference>
<name>A0A6P4IUM6_DROKI</name>